<keyword evidence="1" id="KW-0443">Lipid metabolism</keyword>
<dbReference type="InterPro" id="IPR036681">
    <property type="entry name" value="PgpA-like_sf"/>
</dbReference>
<dbReference type="UniPathway" id="UPA00084">
    <property type="reaction ID" value="UER00504"/>
</dbReference>
<keyword evidence="1" id="KW-1003">Cell membrane</keyword>
<dbReference type="InterPro" id="IPR026037">
    <property type="entry name" value="PgpA"/>
</dbReference>
<comment type="caution">
    <text evidence="4">The sequence shown here is derived from an EMBL/GenBank/DDBJ whole genome shotgun (WGS) entry which is preliminary data.</text>
</comment>
<comment type="catalytic activity">
    <reaction evidence="1">
        <text>a 1,2-diacyl-sn-glycero-3-phospho-(1'-sn-glycero-3'-phosphate) + H2O = a 1,2-diacyl-sn-glycero-3-phospho-(1'-sn-glycerol) + phosphate</text>
        <dbReference type="Rhea" id="RHEA:33751"/>
        <dbReference type="ChEBI" id="CHEBI:15377"/>
        <dbReference type="ChEBI" id="CHEBI:43474"/>
        <dbReference type="ChEBI" id="CHEBI:60110"/>
        <dbReference type="ChEBI" id="CHEBI:64716"/>
        <dbReference type="EC" id="3.1.3.27"/>
    </reaction>
</comment>
<dbReference type="EC" id="3.1.3.27" evidence="1"/>
<dbReference type="EMBL" id="JACHGB010000007">
    <property type="protein sequence ID" value="MBB5273446.1"/>
    <property type="molecule type" value="Genomic_DNA"/>
</dbReference>
<gene>
    <name evidence="4" type="ORF">HNQ70_003476</name>
</gene>
<keyword evidence="1" id="KW-0460">Magnesium</keyword>
<dbReference type="InterPro" id="IPR007686">
    <property type="entry name" value="YutG/PgpA"/>
</dbReference>
<dbReference type="AlphaFoldDB" id="A0A7W8M9W4"/>
<comment type="cofactor">
    <cofactor evidence="1">
        <name>Mg(2+)</name>
        <dbReference type="ChEBI" id="CHEBI:18420"/>
    </cofactor>
</comment>
<comment type="subcellular location">
    <subcellularLocation>
        <location evidence="1">Cell inner membrane</location>
        <topology evidence="1">Multi-pass membrane protein</topology>
    </subcellularLocation>
</comment>
<proteinExistence type="predicted"/>
<dbReference type="CDD" id="cd06971">
    <property type="entry name" value="PgpA"/>
    <property type="match status" value="1"/>
</dbReference>
<comment type="pathway">
    <text evidence="1">Phospholipid metabolism; phosphatidylglycerol biosynthesis; phosphatidylglycerol from CDP-diacylglycerol: step 2/2.</text>
</comment>
<keyword evidence="1" id="KW-0479">Metal-binding</keyword>
<keyword evidence="1" id="KW-1208">Phospholipid metabolism</keyword>
<feature type="transmembrane region" description="Helical" evidence="2">
    <location>
        <begin position="125"/>
        <end position="147"/>
    </location>
</feature>
<name>A0A7W8M9W4_9BURK</name>
<protein>
    <recommendedName>
        <fullName evidence="1">Phosphatidylglycerophosphatase A</fullName>
        <ecNumber evidence="1">3.1.3.27</ecNumber>
    </recommendedName>
    <alternativeName>
        <fullName evidence="1">Phosphatidylglycerolphosphate phosphatase A</fullName>
    </alternativeName>
</protein>
<dbReference type="Proteomes" id="UP000532440">
    <property type="component" value="Unassembled WGS sequence"/>
</dbReference>
<dbReference type="PIRSF" id="PIRSF006162">
    <property type="entry name" value="PgpA"/>
    <property type="match status" value="1"/>
</dbReference>
<dbReference type="Pfam" id="PF04608">
    <property type="entry name" value="PgpA"/>
    <property type="match status" value="1"/>
</dbReference>
<dbReference type="GO" id="GO:0005886">
    <property type="term" value="C:plasma membrane"/>
    <property type="evidence" value="ECO:0007669"/>
    <property type="project" value="UniProtKB-SubCell"/>
</dbReference>
<keyword evidence="1" id="KW-0442">Lipid degradation</keyword>
<organism evidence="4 5">
    <name type="scientific">Quisquiliibacterium transsilvanicum</name>
    <dbReference type="NCBI Taxonomy" id="1549638"/>
    <lineage>
        <taxon>Bacteria</taxon>
        <taxon>Pseudomonadati</taxon>
        <taxon>Pseudomonadota</taxon>
        <taxon>Betaproteobacteria</taxon>
        <taxon>Burkholderiales</taxon>
        <taxon>Burkholderiaceae</taxon>
        <taxon>Quisquiliibacterium</taxon>
    </lineage>
</organism>
<keyword evidence="1" id="KW-0997">Cell inner membrane</keyword>
<dbReference type="PANTHER" id="PTHR36305:SF1">
    <property type="entry name" value="PHOSPHATIDYLGLYCEROPHOSPHATASE A"/>
    <property type="match status" value="1"/>
</dbReference>
<keyword evidence="1" id="KW-0595">Phospholipid degradation</keyword>
<sequence length="151" mass="16262">MRARLSHLVALGFGSGLSPVAPGTVGTLWAWLAWMVIGNWVQGPALLMFPLLGFALGVIACGRTGRALGSHDHGAIVWDEVVAFWLVLALLPAGFGWQLAAFVLFRFFDIVKPPPIRHFDRTVGGGFGVMFDDLLAAFYTLLAIAAWRALG</sequence>
<evidence type="ECO:0000313" key="4">
    <source>
        <dbReference type="EMBL" id="MBB5273446.1"/>
    </source>
</evidence>
<evidence type="ECO:0000313" key="5">
    <source>
        <dbReference type="Proteomes" id="UP000532440"/>
    </source>
</evidence>
<comment type="function">
    <text evidence="1">Lipid phosphatase which dephosphorylates phosphatidylglycerophosphate (PGP) to phosphatidylglycerol (PG).</text>
</comment>
<dbReference type="GO" id="GO:0006655">
    <property type="term" value="P:phosphatidylglycerol biosynthetic process"/>
    <property type="evidence" value="ECO:0007669"/>
    <property type="project" value="UniProtKB-UniPathway"/>
</dbReference>
<keyword evidence="1 4" id="KW-0378">Hydrolase</keyword>
<feature type="transmembrane region" description="Helical" evidence="2">
    <location>
        <begin position="82"/>
        <end position="105"/>
    </location>
</feature>
<feature type="domain" description="YutG/PgpA" evidence="3">
    <location>
        <begin position="9"/>
        <end position="146"/>
    </location>
</feature>
<keyword evidence="5" id="KW-1185">Reference proteome</keyword>
<dbReference type="GO" id="GO:0009395">
    <property type="term" value="P:phospholipid catabolic process"/>
    <property type="evidence" value="ECO:0007669"/>
    <property type="project" value="UniProtKB-KW"/>
</dbReference>
<feature type="transmembrane region" description="Helical" evidence="2">
    <location>
        <begin position="32"/>
        <end position="61"/>
    </location>
</feature>
<dbReference type="GO" id="GO:0008962">
    <property type="term" value="F:phosphatidylglycerophosphatase activity"/>
    <property type="evidence" value="ECO:0007669"/>
    <property type="project" value="UniProtKB-EC"/>
</dbReference>
<keyword evidence="1 2" id="KW-0472">Membrane</keyword>
<evidence type="ECO:0000256" key="2">
    <source>
        <dbReference type="SAM" id="Phobius"/>
    </source>
</evidence>
<keyword evidence="2" id="KW-1133">Transmembrane helix</keyword>
<evidence type="ECO:0000259" key="3">
    <source>
        <dbReference type="Pfam" id="PF04608"/>
    </source>
</evidence>
<dbReference type="GO" id="GO:0046872">
    <property type="term" value="F:metal ion binding"/>
    <property type="evidence" value="ECO:0007669"/>
    <property type="project" value="UniProtKB-KW"/>
</dbReference>
<accession>A0A7W8M9W4</accession>
<reference evidence="4 5" key="1">
    <citation type="submission" date="2020-08" db="EMBL/GenBank/DDBJ databases">
        <title>Genomic Encyclopedia of Type Strains, Phase IV (KMG-IV): sequencing the most valuable type-strain genomes for metagenomic binning, comparative biology and taxonomic classification.</title>
        <authorList>
            <person name="Goeker M."/>
        </authorList>
    </citation>
    <scope>NUCLEOTIDE SEQUENCE [LARGE SCALE GENOMIC DNA]</scope>
    <source>
        <strain evidence="4 5">DSM 29781</strain>
    </source>
</reference>
<dbReference type="SUPFAM" id="SSF101307">
    <property type="entry name" value="YutG-like"/>
    <property type="match status" value="1"/>
</dbReference>
<keyword evidence="1 2" id="KW-0812">Transmembrane</keyword>
<evidence type="ECO:0000256" key="1">
    <source>
        <dbReference type="PIRNR" id="PIRNR006162"/>
    </source>
</evidence>
<dbReference type="PANTHER" id="PTHR36305">
    <property type="entry name" value="PHOSPHATIDYLGLYCEROPHOSPHATASE A"/>
    <property type="match status" value="1"/>
</dbReference>